<dbReference type="SUPFAM" id="SSF52833">
    <property type="entry name" value="Thioredoxin-like"/>
    <property type="match status" value="1"/>
</dbReference>
<gene>
    <name evidence="7" type="ORF">AAW00_11045</name>
</gene>
<dbReference type="PROSITE" id="PS51352">
    <property type="entry name" value="THIOREDOXIN_2"/>
    <property type="match status" value="1"/>
</dbReference>
<evidence type="ECO:0000256" key="1">
    <source>
        <dbReference type="ARBA" id="ARBA00010996"/>
    </source>
</evidence>
<dbReference type="OrthoDB" id="9790194at2"/>
<keyword evidence="4" id="KW-1015">Disulfide bond</keyword>
<keyword evidence="8" id="KW-1185">Reference proteome</keyword>
<comment type="caution">
    <text evidence="7">The sequence shown here is derived from an EMBL/GenBank/DDBJ whole genome shotgun (WGS) entry which is preliminary data.</text>
</comment>
<dbReference type="FunFam" id="3.40.30.10:FF:000013">
    <property type="entry name" value="Blast:Protein SCO1 homolog, mitochondrial"/>
    <property type="match status" value="1"/>
</dbReference>
<feature type="binding site" evidence="3">
    <location>
        <position position="73"/>
    </location>
    <ligand>
        <name>Cu cation</name>
        <dbReference type="ChEBI" id="CHEBI:23378"/>
    </ligand>
</feature>
<feature type="chain" id="PRO_5002581208" description="Thioredoxin domain-containing protein" evidence="5">
    <location>
        <begin position="23"/>
        <end position="202"/>
    </location>
</feature>
<evidence type="ECO:0000259" key="6">
    <source>
        <dbReference type="PROSITE" id="PS51352"/>
    </source>
</evidence>
<dbReference type="AlphaFoldDB" id="A0A0G9MVV8"/>
<dbReference type="InterPro" id="IPR036249">
    <property type="entry name" value="Thioredoxin-like_sf"/>
</dbReference>
<proteinExistence type="inferred from homology"/>
<name>A0A0G9MVV8_9SPHN</name>
<dbReference type="InterPro" id="IPR013766">
    <property type="entry name" value="Thioredoxin_domain"/>
</dbReference>
<evidence type="ECO:0000256" key="2">
    <source>
        <dbReference type="ARBA" id="ARBA00023008"/>
    </source>
</evidence>
<feature type="disulfide bond" description="Redox-active" evidence="4">
    <location>
        <begin position="73"/>
        <end position="77"/>
    </location>
</feature>
<feature type="domain" description="Thioredoxin" evidence="6">
    <location>
        <begin position="10"/>
        <end position="202"/>
    </location>
</feature>
<dbReference type="STRING" id="1581420.AAW00_11045"/>
<keyword evidence="2 3" id="KW-0186">Copper</keyword>
<dbReference type="PANTHER" id="PTHR12151">
    <property type="entry name" value="ELECTRON TRANSPORT PROTIN SCO1/SENC FAMILY MEMBER"/>
    <property type="match status" value="1"/>
</dbReference>
<evidence type="ECO:0000256" key="3">
    <source>
        <dbReference type="PIRSR" id="PIRSR603782-1"/>
    </source>
</evidence>
<protein>
    <recommendedName>
        <fullName evidence="6">Thioredoxin domain-containing protein</fullName>
    </recommendedName>
</protein>
<keyword evidence="5" id="KW-0732">Signal</keyword>
<dbReference type="GO" id="GO:0046872">
    <property type="term" value="F:metal ion binding"/>
    <property type="evidence" value="ECO:0007669"/>
    <property type="project" value="UniProtKB-KW"/>
</dbReference>
<evidence type="ECO:0000256" key="5">
    <source>
        <dbReference type="SAM" id="SignalP"/>
    </source>
</evidence>
<organism evidence="7 8">
    <name type="scientific">Aurantiacibacter luteus</name>
    <dbReference type="NCBI Taxonomy" id="1581420"/>
    <lineage>
        <taxon>Bacteria</taxon>
        <taxon>Pseudomonadati</taxon>
        <taxon>Pseudomonadota</taxon>
        <taxon>Alphaproteobacteria</taxon>
        <taxon>Sphingomonadales</taxon>
        <taxon>Erythrobacteraceae</taxon>
        <taxon>Aurantiacibacter</taxon>
    </lineage>
</organism>
<dbReference type="EMBL" id="LBHB01000002">
    <property type="protein sequence ID" value="KLE34694.1"/>
    <property type="molecule type" value="Genomic_DNA"/>
</dbReference>
<dbReference type="PATRIC" id="fig|1581420.6.peg.2261"/>
<feature type="binding site" evidence="3">
    <location>
        <position position="77"/>
    </location>
    <ligand>
        <name>Cu cation</name>
        <dbReference type="ChEBI" id="CHEBI:23378"/>
    </ligand>
</feature>
<dbReference type="Gene3D" id="3.40.30.10">
    <property type="entry name" value="Glutaredoxin"/>
    <property type="match status" value="1"/>
</dbReference>
<dbReference type="RefSeq" id="WP_047004341.1">
    <property type="nucleotide sequence ID" value="NZ_LBHB01000002.1"/>
</dbReference>
<keyword evidence="3" id="KW-0479">Metal-binding</keyword>
<dbReference type="Proteomes" id="UP000053464">
    <property type="component" value="Unassembled WGS sequence"/>
</dbReference>
<feature type="binding site" evidence="3">
    <location>
        <position position="167"/>
    </location>
    <ligand>
        <name>Cu cation</name>
        <dbReference type="ChEBI" id="CHEBI:23378"/>
    </ligand>
</feature>
<accession>A0A0G9MVV8</accession>
<sequence>MPARGIRFAPLALALAASLSLAACDGGGATADAPLYGSALTGAYTLSDTRGRPVSNTDFAGKYQLVYFGYTYCPNVCPFDMQRMMRGYDLFAEEHPDLAADVQPIFVTVDPERDTPEKIAEYTNAFSDRLIGLRGTPEQTEAAAAAFFFTHQKIDPVVEGGDYDIQHPSIGYLVDREGQPMALVPVEQSPEAVAAELEKWVR</sequence>
<dbReference type="CDD" id="cd02968">
    <property type="entry name" value="SCO"/>
    <property type="match status" value="1"/>
</dbReference>
<evidence type="ECO:0000313" key="8">
    <source>
        <dbReference type="Proteomes" id="UP000053464"/>
    </source>
</evidence>
<feature type="signal peptide" evidence="5">
    <location>
        <begin position="1"/>
        <end position="22"/>
    </location>
</feature>
<dbReference type="InterPro" id="IPR003782">
    <property type="entry name" value="SCO1/SenC"/>
</dbReference>
<evidence type="ECO:0000256" key="4">
    <source>
        <dbReference type="PIRSR" id="PIRSR603782-2"/>
    </source>
</evidence>
<evidence type="ECO:0000313" key="7">
    <source>
        <dbReference type="EMBL" id="KLE34694.1"/>
    </source>
</evidence>
<dbReference type="PANTHER" id="PTHR12151:SF25">
    <property type="entry name" value="LINALOOL DEHYDRATASE_ISOMERASE DOMAIN-CONTAINING PROTEIN"/>
    <property type="match status" value="1"/>
</dbReference>
<dbReference type="PROSITE" id="PS51257">
    <property type="entry name" value="PROKAR_LIPOPROTEIN"/>
    <property type="match status" value="1"/>
</dbReference>
<reference evidence="7 8" key="1">
    <citation type="submission" date="2015-04" db="EMBL/GenBank/DDBJ databases">
        <title>The draft genome sequence of Erythrobacter luteus KA37.</title>
        <authorList>
            <person name="Zhuang L."/>
            <person name="Liu Y."/>
            <person name="Shao Z."/>
        </authorList>
    </citation>
    <scope>NUCLEOTIDE SEQUENCE [LARGE SCALE GENOMIC DNA]</scope>
    <source>
        <strain evidence="7 8">KA37</strain>
    </source>
</reference>
<dbReference type="Pfam" id="PF02630">
    <property type="entry name" value="SCO1-SenC"/>
    <property type="match status" value="1"/>
</dbReference>
<comment type="similarity">
    <text evidence="1">Belongs to the SCO1/2 family.</text>
</comment>